<dbReference type="EMBL" id="JAINUG010000086">
    <property type="protein sequence ID" value="KAJ8399043.1"/>
    <property type="molecule type" value="Genomic_DNA"/>
</dbReference>
<proteinExistence type="predicted"/>
<accession>A0AAD7WJF6</accession>
<dbReference type="AlphaFoldDB" id="A0AAD7WJF6"/>
<comment type="caution">
    <text evidence="1">The sequence shown here is derived from an EMBL/GenBank/DDBJ whole genome shotgun (WGS) entry which is preliminary data.</text>
</comment>
<sequence>MESRGNFECLIAQFIASNQAQQVRHEQQMEGQRVRHDQLMAEQQQHTAVMHAELQQLITSGSQPGTAGWPQQIFTEADDVEMAGGSALPEGESSEAPGVVEEWSGVVLRTGGGGRGPGCTRKYPTTLLHLQTTKGQYTGPTGIVPDLPVPIIIGRDVLVFCPLWISLAGGVATSS</sequence>
<keyword evidence="2" id="KW-1185">Reference proteome</keyword>
<gene>
    <name evidence="1" type="ORF">AAFF_G00417100</name>
</gene>
<reference evidence="1" key="1">
    <citation type="journal article" date="2023" name="Science">
        <title>Genome structures resolve the early diversification of teleost fishes.</title>
        <authorList>
            <person name="Parey E."/>
            <person name="Louis A."/>
            <person name="Montfort J."/>
            <person name="Bouchez O."/>
            <person name="Roques C."/>
            <person name="Iampietro C."/>
            <person name="Lluch J."/>
            <person name="Castinel A."/>
            <person name="Donnadieu C."/>
            <person name="Desvignes T."/>
            <person name="Floi Bucao C."/>
            <person name="Jouanno E."/>
            <person name="Wen M."/>
            <person name="Mejri S."/>
            <person name="Dirks R."/>
            <person name="Jansen H."/>
            <person name="Henkel C."/>
            <person name="Chen W.J."/>
            <person name="Zahm M."/>
            <person name="Cabau C."/>
            <person name="Klopp C."/>
            <person name="Thompson A.W."/>
            <person name="Robinson-Rechavi M."/>
            <person name="Braasch I."/>
            <person name="Lecointre G."/>
            <person name="Bobe J."/>
            <person name="Postlethwait J.H."/>
            <person name="Berthelot C."/>
            <person name="Roest Crollius H."/>
            <person name="Guiguen Y."/>
        </authorList>
    </citation>
    <scope>NUCLEOTIDE SEQUENCE</scope>
    <source>
        <strain evidence="1">NC1722</strain>
    </source>
</reference>
<name>A0AAD7WJF6_9TELE</name>
<evidence type="ECO:0000313" key="1">
    <source>
        <dbReference type="EMBL" id="KAJ8399043.1"/>
    </source>
</evidence>
<organism evidence="1 2">
    <name type="scientific">Aldrovandia affinis</name>
    <dbReference type="NCBI Taxonomy" id="143900"/>
    <lineage>
        <taxon>Eukaryota</taxon>
        <taxon>Metazoa</taxon>
        <taxon>Chordata</taxon>
        <taxon>Craniata</taxon>
        <taxon>Vertebrata</taxon>
        <taxon>Euteleostomi</taxon>
        <taxon>Actinopterygii</taxon>
        <taxon>Neopterygii</taxon>
        <taxon>Teleostei</taxon>
        <taxon>Notacanthiformes</taxon>
        <taxon>Halosauridae</taxon>
        <taxon>Aldrovandia</taxon>
    </lineage>
</organism>
<dbReference type="Proteomes" id="UP001221898">
    <property type="component" value="Unassembled WGS sequence"/>
</dbReference>
<evidence type="ECO:0000313" key="2">
    <source>
        <dbReference type="Proteomes" id="UP001221898"/>
    </source>
</evidence>
<protein>
    <submittedName>
        <fullName evidence="1">Uncharacterized protein</fullName>
    </submittedName>
</protein>